<proteinExistence type="predicted"/>
<dbReference type="EMBL" id="MLJW01000361">
    <property type="protein sequence ID" value="OIQ88707.1"/>
    <property type="molecule type" value="Genomic_DNA"/>
</dbReference>
<sequence length="112" mass="11750">MRELKQHELSLVHGGMNPISTFGVQHRTEPNHSSTFTAQAGPFQFTQNTGTGLSCYALGSGVAPVGGTFAAIGAIAARKPSLVPNAYRTGSAATGFAVSHACNHLQNQQFKH</sequence>
<reference evidence="1" key="1">
    <citation type="submission" date="2016-10" db="EMBL/GenBank/DDBJ databases">
        <title>Sequence of Gallionella enrichment culture.</title>
        <authorList>
            <person name="Poehlein A."/>
            <person name="Muehling M."/>
            <person name="Daniel R."/>
        </authorList>
    </citation>
    <scope>NUCLEOTIDE SEQUENCE</scope>
</reference>
<dbReference type="AlphaFoldDB" id="A0A1J5RGF0"/>
<comment type="caution">
    <text evidence="1">The sequence shown here is derived from an EMBL/GenBank/DDBJ whole genome shotgun (WGS) entry which is preliminary data.</text>
</comment>
<protein>
    <submittedName>
        <fullName evidence="1">Uncharacterized protein</fullName>
    </submittedName>
</protein>
<gene>
    <name evidence="1" type="ORF">GALL_294090</name>
</gene>
<organism evidence="1">
    <name type="scientific">mine drainage metagenome</name>
    <dbReference type="NCBI Taxonomy" id="410659"/>
    <lineage>
        <taxon>unclassified sequences</taxon>
        <taxon>metagenomes</taxon>
        <taxon>ecological metagenomes</taxon>
    </lineage>
</organism>
<name>A0A1J5RGF0_9ZZZZ</name>
<accession>A0A1J5RGF0</accession>
<evidence type="ECO:0000313" key="1">
    <source>
        <dbReference type="EMBL" id="OIQ88707.1"/>
    </source>
</evidence>